<reference evidence="6" key="1">
    <citation type="journal article" date="2020" name="mSystems">
        <title>Genome- and Community-Level Interaction Insights into Carbon Utilization and Element Cycling Functions of Hydrothermarchaeota in Hydrothermal Sediment.</title>
        <authorList>
            <person name="Zhou Z."/>
            <person name="Liu Y."/>
            <person name="Xu W."/>
            <person name="Pan J."/>
            <person name="Luo Z.H."/>
            <person name="Li M."/>
        </authorList>
    </citation>
    <scope>NUCLEOTIDE SEQUENCE [LARGE SCALE GENOMIC DNA]</scope>
    <source>
        <strain evidence="6">SpSt-289</strain>
    </source>
</reference>
<feature type="domain" description="Carbohydrate kinase FGGY N-terminal" evidence="4">
    <location>
        <begin position="6"/>
        <end position="249"/>
    </location>
</feature>
<evidence type="ECO:0000259" key="5">
    <source>
        <dbReference type="Pfam" id="PF02782"/>
    </source>
</evidence>
<dbReference type="CDD" id="cd07808">
    <property type="entry name" value="ASKHA_NBD_FGGY_EcXK-like"/>
    <property type="match status" value="1"/>
</dbReference>
<feature type="domain" description="Carbohydrate kinase FGGY C-terminal" evidence="5">
    <location>
        <begin position="262"/>
        <end position="449"/>
    </location>
</feature>
<sequence length="507" mass="55127">MKRTLLLSIDIGTQSTRAALLTPDGEMVAGAGRSQEMETPLAGWAEQDPAMWWRNAVECIQEAMANAAATPDEVQAIGVSGQMHGTVPLGADGTLLSHRVQLWCDKRGAALVEAFKRSPAAEHASRQAGNPPLPSWIGFKIKWLQEHDPNLYAQTWKFLTPKDFINFRLTGEVATDYSEASGSFLMDVTQRTWSDELIGYLGLDRAKLPDIRRSSEVIGQVTRDAAAVTGLAVGTPVVAGGGDMMCTLLAAGLIEPGAASDITGTSSIFSVFTTAPVLDPQLMNLHHVTEGWTPFGITDTGGVALKWFKDNLCRHESAEAAARGMRVYALLDEYAAQTPPGSEGLLFFPYLLGERTLGTPYARAVFFGLTPRHGVPAMTRAIMEGVTLELRRTLELVENADHPVHTIYHSGGGAYSDLWSQIKADIYQKPVVTFANTEGGLLGAAILAGTGVGLYPDERAGARRCLRIRKVFSPDTSLAKRYDHLFALFKELHDLFQRPFERLADMP</sequence>
<dbReference type="GO" id="GO:0016301">
    <property type="term" value="F:kinase activity"/>
    <property type="evidence" value="ECO:0007669"/>
    <property type="project" value="UniProtKB-KW"/>
</dbReference>
<dbReference type="InterPro" id="IPR018484">
    <property type="entry name" value="FGGY_N"/>
</dbReference>
<name>A0A7C1JYA6_9CHLR</name>
<comment type="similarity">
    <text evidence="1">Belongs to the FGGY kinase family.</text>
</comment>
<evidence type="ECO:0000256" key="2">
    <source>
        <dbReference type="ARBA" id="ARBA00022679"/>
    </source>
</evidence>
<dbReference type="InterPro" id="IPR018485">
    <property type="entry name" value="FGGY_C"/>
</dbReference>
<dbReference type="SUPFAM" id="SSF53067">
    <property type="entry name" value="Actin-like ATPase domain"/>
    <property type="match status" value="2"/>
</dbReference>
<dbReference type="PANTHER" id="PTHR43095:SF5">
    <property type="entry name" value="XYLULOSE KINASE"/>
    <property type="match status" value="1"/>
</dbReference>
<keyword evidence="3" id="KW-0418">Kinase</keyword>
<dbReference type="InterPro" id="IPR043129">
    <property type="entry name" value="ATPase_NBD"/>
</dbReference>
<dbReference type="Pfam" id="PF02782">
    <property type="entry name" value="FGGY_C"/>
    <property type="match status" value="1"/>
</dbReference>
<evidence type="ECO:0000256" key="1">
    <source>
        <dbReference type="ARBA" id="ARBA00009156"/>
    </source>
</evidence>
<comment type="caution">
    <text evidence="6">The sequence shown here is derived from an EMBL/GenBank/DDBJ whole genome shotgun (WGS) entry which is preliminary data.</text>
</comment>
<dbReference type="InterPro" id="IPR050406">
    <property type="entry name" value="FGGY_Carb_Kinase"/>
</dbReference>
<evidence type="ECO:0000259" key="4">
    <source>
        <dbReference type="Pfam" id="PF00370"/>
    </source>
</evidence>
<keyword evidence="2" id="KW-0808">Transferase</keyword>
<proteinExistence type="inferred from homology"/>
<dbReference type="EMBL" id="DSMG01000167">
    <property type="protein sequence ID" value="HDX33028.1"/>
    <property type="molecule type" value="Genomic_DNA"/>
</dbReference>
<dbReference type="Gene3D" id="3.30.420.40">
    <property type="match status" value="2"/>
</dbReference>
<organism evidence="6">
    <name type="scientific">Caldilinea aerophila</name>
    <dbReference type="NCBI Taxonomy" id="133453"/>
    <lineage>
        <taxon>Bacteria</taxon>
        <taxon>Bacillati</taxon>
        <taxon>Chloroflexota</taxon>
        <taxon>Caldilineae</taxon>
        <taxon>Caldilineales</taxon>
        <taxon>Caldilineaceae</taxon>
        <taxon>Caldilinea</taxon>
    </lineage>
</organism>
<accession>A0A7C1JYA6</accession>
<dbReference type="AlphaFoldDB" id="A0A7C1JYA6"/>
<dbReference type="GO" id="GO:0005975">
    <property type="term" value="P:carbohydrate metabolic process"/>
    <property type="evidence" value="ECO:0007669"/>
    <property type="project" value="InterPro"/>
</dbReference>
<evidence type="ECO:0008006" key="7">
    <source>
        <dbReference type="Google" id="ProtNLM"/>
    </source>
</evidence>
<dbReference type="PIRSF" id="PIRSF000538">
    <property type="entry name" value="GlpK"/>
    <property type="match status" value="1"/>
</dbReference>
<dbReference type="Pfam" id="PF00370">
    <property type="entry name" value="FGGY_N"/>
    <property type="match status" value="1"/>
</dbReference>
<dbReference type="PANTHER" id="PTHR43095">
    <property type="entry name" value="SUGAR KINASE"/>
    <property type="match status" value="1"/>
</dbReference>
<gene>
    <name evidence="6" type="ORF">ENQ20_16310</name>
</gene>
<evidence type="ECO:0000313" key="6">
    <source>
        <dbReference type="EMBL" id="HDX33028.1"/>
    </source>
</evidence>
<dbReference type="InterPro" id="IPR000577">
    <property type="entry name" value="Carb_kinase_FGGY"/>
</dbReference>
<protein>
    <recommendedName>
        <fullName evidence="7">Xylulose kinase</fullName>
    </recommendedName>
</protein>
<evidence type="ECO:0000256" key="3">
    <source>
        <dbReference type="ARBA" id="ARBA00022777"/>
    </source>
</evidence>